<dbReference type="Proteomes" id="UP001157418">
    <property type="component" value="Unassembled WGS sequence"/>
</dbReference>
<evidence type="ECO:0000313" key="2">
    <source>
        <dbReference type="EMBL" id="CAH1433244.1"/>
    </source>
</evidence>
<comment type="caution">
    <text evidence="2">The sequence shown here is derived from an EMBL/GenBank/DDBJ whole genome shotgun (WGS) entry which is preliminary data.</text>
</comment>
<evidence type="ECO:0000256" key="1">
    <source>
        <dbReference type="SAM" id="MobiDB-lite"/>
    </source>
</evidence>
<protein>
    <submittedName>
        <fullName evidence="2">Uncharacterized protein</fullName>
    </submittedName>
</protein>
<accession>A0AAU9N512</accession>
<name>A0AAU9N512_9ASTR</name>
<feature type="compositionally biased region" description="Acidic residues" evidence="1">
    <location>
        <begin position="34"/>
        <end position="52"/>
    </location>
</feature>
<dbReference type="EMBL" id="CAKMRJ010003334">
    <property type="protein sequence ID" value="CAH1433244.1"/>
    <property type="molecule type" value="Genomic_DNA"/>
</dbReference>
<feature type="region of interest" description="Disordered" evidence="1">
    <location>
        <begin position="34"/>
        <end position="53"/>
    </location>
</feature>
<gene>
    <name evidence="2" type="ORF">LVIROSA_LOCUS19841</name>
</gene>
<reference evidence="2 3" key="1">
    <citation type="submission" date="2022-01" db="EMBL/GenBank/DDBJ databases">
        <authorList>
            <person name="Xiong W."/>
            <person name="Schranz E."/>
        </authorList>
    </citation>
    <scope>NUCLEOTIDE SEQUENCE [LARGE SCALE GENOMIC DNA]</scope>
</reference>
<organism evidence="2 3">
    <name type="scientific">Lactuca virosa</name>
    <dbReference type="NCBI Taxonomy" id="75947"/>
    <lineage>
        <taxon>Eukaryota</taxon>
        <taxon>Viridiplantae</taxon>
        <taxon>Streptophyta</taxon>
        <taxon>Embryophyta</taxon>
        <taxon>Tracheophyta</taxon>
        <taxon>Spermatophyta</taxon>
        <taxon>Magnoliopsida</taxon>
        <taxon>eudicotyledons</taxon>
        <taxon>Gunneridae</taxon>
        <taxon>Pentapetalae</taxon>
        <taxon>asterids</taxon>
        <taxon>campanulids</taxon>
        <taxon>Asterales</taxon>
        <taxon>Asteraceae</taxon>
        <taxon>Cichorioideae</taxon>
        <taxon>Cichorieae</taxon>
        <taxon>Lactucinae</taxon>
        <taxon>Lactuca</taxon>
    </lineage>
</organism>
<evidence type="ECO:0000313" key="3">
    <source>
        <dbReference type="Proteomes" id="UP001157418"/>
    </source>
</evidence>
<dbReference type="AlphaFoldDB" id="A0AAU9N512"/>
<proteinExistence type="predicted"/>
<keyword evidence="3" id="KW-1185">Reference proteome</keyword>
<sequence length="122" mass="14191">MVTIKNLDMAYANGKRMNVHVDHLNEPIFNWIDAEEPEETNEDEVQNYEEDKDSVFSDSCSVDHEEDDASYPFAANKTVDERFLKILCPPTPSNEDDENVLPQYIVHDDRKPWDKMKPVLDC</sequence>